<dbReference type="InterPro" id="IPR018027">
    <property type="entry name" value="Asn/Gln_amidotransferase"/>
</dbReference>
<accession>A0A1F7U7Q1</accession>
<comment type="similarity">
    <text evidence="1 10">Belongs to the GatB/GatE family. GatB subfamily.</text>
</comment>
<dbReference type="GO" id="GO:0005524">
    <property type="term" value="F:ATP binding"/>
    <property type="evidence" value="ECO:0007669"/>
    <property type="project" value="UniProtKB-KW"/>
</dbReference>
<evidence type="ECO:0000313" key="12">
    <source>
        <dbReference type="EMBL" id="OGL74282.1"/>
    </source>
</evidence>
<dbReference type="InterPro" id="IPR017959">
    <property type="entry name" value="Asn/Gln-tRNA_amidoTrfase_suB/E"/>
</dbReference>
<reference evidence="12 13" key="1">
    <citation type="journal article" date="2016" name="Nat. Commun.">
        <title>Thousands of microbial genomes shed light on interconnected biogeochemical processes in an aquifer system.</title>
        <authorList>
            <person name="Anantharaman K."/>
            <person name="Brown C.T."/>
            <person name="Hug L.A."/>
            <person name="Sharon I."/>
            <person name="Castelle C.J."/>
            <person name="Probst A.J."/>
            <person name="Thomas B.C."/>
            <person name="Singh A."/>
            <person name="Wilkins M.J."/>
            <person name="Karaoz U."/>
            <person name="Brodie E.L."/>
            <person name="Williams K.H."/>
            <person name="Hubbard S.S."/>
            <person name="Banfield J.F."/>
        </authorList>
    </citation>
    <scope>NUCLEOTIDE SEQUENCE [LARGE SCALE GENOMIC DNA]</scope>
</reference>
<comment type="catalytic activity">
    <reaction evidence="9 10">
        <text>L-glutamyl-tRNA(Gln) + L-glutamine + ATP + H2O = L-glutaminyl-tRNA(Gln) + L-glutamate + ADP + phosphate + H(+)</text>
        <dbReference type="Rhea" id="RHEA:17521"/>
        <dbReference type="Rhea" id="RHEA-COMP:9681"/>
        <dbReference type="Rhea" id="RHEA-COMP:9684"/>
        <dbReference type="ChEBI" id="CHEBI:15377"/>
        <dbReference type="ChEBI" id="CHEBI:15378"/>
        <dbReference type="ChEBI" id="CHEBI:29985"/>
        <dbReference type="ChEBI" id="CHEBI:30616"/>
        <dbReference type="ChEBI" id="CHEBI:43474"/>
        <dbReference type="ChEBI" id="CHEBI:58359"/>
        <dbReference type="ChEBI" id="CHEBI:78520"/>
        <dbReference type="ChEBI" id="CHEBI:78521"/>
        <dbReference type="ChEBI" id="CHEBI:456216"/>
    </reaction>
</comment>
<dbReference type="Pfam" id="PF02934">
    <property type="entry name" value="GatB_N"/>
    <property type="match status" value="1"/>
</dbReference>
<dbReference type="GO" id="GO:0050566">
    <property type="term" value="F:asparaginyl-tRNA synthase (glutamine-hydrolyzing) activity"/>
    <property type="evidence" value="ECO:0007669"/>
    <property type="project" value="RHEA"/>
</dbReference>
<evidence type="ECO:0000256" key="5">
    <source>
        <dbReference type="ARBA" id="ARBA00022840"/>
    </source>
</evidence>
<comment type="function">
    <text evidence="7 10">Allows the formation of correctly charged Asn-tRNA(Asn) or Gln-tRNA(Gln) through the transamidation of misacylated Asp-tRNA(Asn) or Glu-tRNA(Gln) in organisms which lack either or both of asparaginyl-tRNA or glutaminyl-tRNA synthetases. The reaction takes place in the presence of glutamine and ATP through an activated phospho-Asp-tRNA(Asn) or phospho-Glu-tRNA(Gln).</text>
</comment>
<keyword evidence="6 10" id="KW-0648">Protein biosynthesis</keyword>
<dbReference type="InterPro" id="IPR003789">
    <property type="entry name" value="Asn/Gln_tRNA_amidoTrase-B-like"/>
</dbReference>
<evidence type="ECO:0000256" key="4">
    <source>
        <dbReference type="ARBA" id="ARBA00022741"/>
    </source>
</evidence>
<comment type="subunit">
    <text evidence="2 10">Heterotrimer of A, B and C subunits.</text>
</comment>
<evidence type="ECO:0000256" key="8">
    <source>
        <dbReference type="ARBA" id="ARBA00047380"/>
    </source>
</evidence>
<dbReference type="Proteomes" id="UP000176303">
    <property type="component" value="Unassembled WGS sequence"/>
</dbReference>
<evidence type="ECO:0000256" key="10">
    <source>
        <dbReference type="HAMAP-Rule" id="MF_00121"/>
    </source>
</evidence>
<proteinExistence type="inferred from homology"/>
<dbReference type="SMART" id="SM00845">
    <property type="entry name" value="GatB_Yqey"/>
    <property type="match status" value="1"/>
</dbReference>
<dbReference type="GO" id="GO:0050567">
    <property type="term" value="F:glutaminyl-tRNA synthase (glutamine-hydrolyzing) activity"/>
    <property type="evidence" value="ECO:0007669"/>
    <property type="project" value="UniProtKB-UniRule"/>
</dbReference>
<comment type="catalytic activity">
    <reaction evidence="8 10">
        <text>L-aspartyl-tRNA(Asn) + L-glutamine + ATP + H2O = L-asparaginyl-tRNA(Asn) + L-glutamate + ADP + phosphate + 2 H(+)</text>
        <dbReference type="Rhea" id="RHEA:14513"/>
        <dbReference type="Rhea" id="RHEA-COMP:9674"/>
        <dbReference type="Rhea" id="RHEA-COMP:9677"/>
        <dbReference type="ChEBI" id="CHEBI:15377"/>
        <dbReference type="ChEBI" id="CHEBI:15378"/>
        <dbReference type="ChEBI" id="CHEBI:29985"/>
        <dbReference type="ChEBI" id="CHEBI:30616"/>
        <dbReference type="ChEBI" id="CHEBI:43474"/>
        <dbReference type="ChEBI" id="CHEBI:58359"/>
        <dbReference type="ChEBI" id="CHEBI:78515"/>
        <dbReference type="ChEBI" id="CHEBI:78516"/>
        <dbReference type="ChEBI" id="CHEBI:456216"/>
    </reaction>
</comment>
<dbReference type="PANTHER" id="PTHR11659">
    <property type="entry name" value="GLUTAMYL-TRNA GLN AMIDOTRANSFERASE SUBUNIT B MITOCHONDRIAL AND PROKARYOTIC PET112-RELATED"/>
    <property type="match status" value="1"/>
</dbReference>
<dbReference type="EC" id="6.3.5.-" evidence="10"/>
<dbReference type="InterPro" id="IPR004413">
    <property type="entry name" value="GatB"/>
</dbReference>
<dbReference type="Gene3D" id="1.10.10.410">
    <property type="match status" value="1"/>
</dbReference>
<dbReference type="STRING" id="1802391.A3D72_04710"/>
<evidence type="ECO:0000259" key="11">
    <source>
        <dbReference type="SMART" id="SM00845"/>
    </source>
</evidence>
<sequence length="510" mass="57113">MLYIPVIGLEIHVQLKTKSKMFCGCSNQGEYEPPNTAICPICTGHPGTLPVLNKEALLFGLRAAKALNCKIPNQAKFDRKNYFYPDLPKGYQISMYDMPIGTEGFLEFEVIGAKKSERDRARIEIERVHLEEDAAKNLHAPDGSSTLVDFNRAGSPLIEIVTKPDLRTPNEAKIFLQELRAIMRAIRVSDADMEKGQLRCDANISIRRCNDDGSVIDLTLNPKVEVKNINSFKSVERALLYEIQRQTKLYESGDVLKYDATRGWNDARGSTEEQRTKEGSADYRYFPEPDIPPLDLASLRDEVPVFELPAARRLRFVEEFGFPPADARIMVDDHDLADYAEEVVSELKEWLAALPEADGTADEIYEKHKAKLARTVSGWLLSKLGGLMSEHHVSMKNLKIDPENFAEFITLVYGNKLSSAAAMTVLTDMLLLGKDPSQIMEDRNLGQVEDADALTPVVERVMAHNPNIVAEIKDGKLQALKVLLGIVMKETEGRANPQLAEKMLKKKIAL</sequence>
<dbReference type="AlphaFoldDB" id="A0A1F7U7Q1"/>
<gene>
    <name evidence="10" type="primary">gatB</name>
    <name evidence="12" type="ORF">A3D72_04710</name>
</gene>
<dbReference type="InterPro" id="IPR017958">
    <property type="entry name" value="Gln-tRNA_amidoTrfase_suB_CS"/>
</dbReference>
<dbReference type="InterPro" id="IPR014746">
    <property type="entry name" value="Gln_synth/guanido_kin_cat_dom"/>
</dbReference>
<evidence type="ECO:0000313" key="13">
    <source>
        <dbReference type="Proteomes" id="UP000176303"/>
    </source>
</evidence>
<protein>
    <recommendedName>
        <fullName evidence="10">Aspartyl/glutamyl-tRNA(Asn/Gln) amidotransferase subunit B</fullName>
        <shortName evidence="10">Asp/Glu-ADT subunit B</shortName>
        <ecNumber evidence="10">6.3.5.-</ecNumber>
    </recommendedName>
</protein>
<evidence type="ECO:0000256" key="6">
    <source>
        <dbReference type="ARBA" id="ARBA00022917"/>
    </source>
</evidence>
<keyword evidence="3 10" id="KW-0436">Ligase</keyword>
<dbReference type="NCBIfam" id="TIGR00133">
    <property type="entry name" value="gatB"/>
    <property type="match status" value="1"/>
</dbReference>
<dbReference type="FunFam" id="1.10.10.410:FF:000001">
    <property type="entry name" value="Aspartyl/glutamyl-tRNA(Asn/Gln) amidotransferase subunit B"/>
    <property type="match status" value="1"/>
</dbReference>
<feature type="domain" description="Asn/Gln amidotransferase" evidence="11">
    <location>
        <begin position="363"/>
        <end position="508"/>
    </location>
</feature>
<dbReference type="InterPro" id="IPR023168">
    <property type="entry name" value="GatB_Yqey_C_2"/>
</dbReference>
<dbReference type="InterPro" id="IPR006075">
    <property type="entry name" value="Asn/Gln-tRNA_Trfase_suB/E_cat"/>
</dbReference>
<dbReference type="NCBIfam" id="NF004012">
    <property type="entry name" value="PRK05477.1-2"/>
    <property type="match status" value="1"/>
</dbReference>
<dbReference type="Pfam" id="PF02637">
    <property type="entry name" value="GatB_Yqey"/>
    <property type="match status" value="1"/>
</dbReference>
<keyword evidence="4 10" id="KW-0547">Nucleotide-binding</keyword>
<keyword evidence="5 10" id="KW-0067">ATP-binding</keyword>
<dbReference type="GO" id="GO:0070681">
    <property type="term" value="P:glutaminyl-tRNAGln biosynthesis via transamidation"/>
    <property type="evidence" value="ECO:0007669"/>
    <property type="project" value="TreeGrafter"/>
</dbReference>
<dbReference type="SUPFAM" id="SSF89095">
    <property type="entry name" value="GatB/YqeY motif"/>
    <property type="match status" value="1"/>
</dbReference>
<comment type="caution">
    <text evidence="12">The sequence shown here is derived from an EMBL/GenBank/DDBJ whole genome shotgun (WGS) entry which is preliminary data.</text>
</comment>
<evidence type="ECO:0000256" key="7">
    <source>
        <dbReference type="ARBA" id="ARBA00024799"/>
    </source>
</evidence>
<dbReference type="PANTHER" id="PTHR11659:SF0">
    <property type="entry name" value="GLUTAMYL-TRNA(GLN) AMIDOTRANSFERASE SUBUNIT B, MITOCHONDRIAL"/>
    <property type="match status" value="1"/>
</dbReference>
<evidence type="ECO:0000256" key="9">
    <source>
        <dbReference type="ARBA" id="ARBA00047913"/>
    </source>
</evidence>
<evidence type="ECO:0000256" key="1">
    <source>
        <dbReference type="ARBA" id="ARBA00005306"/>
    </source>
</evidence>
<dbReference type="EMBL" id="MGDZ01000003">
    <property type="protein sequence ID" value="OGL74282.1"/>
    <property type="molecule type" value="Genomic_DNA"/>
</dbReference>
<evidence type="ECO:0000256" key="2">
    <source>
        <dbReference type="ARBA" id="ARBA00011123"/>
    </source>
</evidence>
<dbReference type="HAMAP" id="MF_00121">
    <property type="entry name" value="GatB"/>
    <property type="match status" value="1"/>
</dbReference>
<name>A0A1F7U7Q1_9BACT</name>
<dbReference type="SUPFAM" id="SSF55931">
    <property type="entry name" value="Glutamine synthetase/guanido kinase"/>
    <property type="match status" value="1"/>
</dbReference>
<organism evidence="12 13">
    <name type="scientific">Candidatus Uhrbacteria bacterium RIFCSPHIGHO2_02_FULL_57_19</name>
    <dbReference type="NCBI Taxonomy" id="1802391"/>
    <lineage>
        <taxon>Bacteria</taxon>
        <taxon>Candidatus Uhriibacteriota</taxon>
    </lineage>
</organism>
<dbReference type="PROSITE" id="PS01234">
    <property type="entry name" value="GATB"/>
    <property type="match status" value="1"/>
</dbReference>
<dbReference type="GO" id="GO:0006412">
    <property type="term" value="P:translation"/>
    <property type="evidence" value="ECO:0007669"/>
    <property type="project" value="UniProtKB-UniRule"/>
</dbReference>
<evidence type="ECO:0000256" key="3">
    <source>
        <dbReference type="ARBA" id="ARBA00022598"/>
    </source>
</evidence>
<dbReference type="NCBIfam" id="NF004014">
    <property type="entry name" value="PRK05477.1-4"/>
    <property type="match status" value="1"/>
</dbReference>